<evidence type="ECO:0000313" key="1">
    <source>
        <dbReference type="EMBL" id="GAP34338.1"/>
    </source>
</evidence>
<reference evidence="2" key="1">
    <citation type="submission" date="2015-07" db="EMBL/GenBank/DDBJ databases">
        <title>Discovery of a poly(ethylene terephthalate assimilation.</title>
        <authorList>
            <person name="Yoshida S."/>
            <person name="Hiraga K."/>
            <person name="Takehana T."/>
            <person name="Taniguchi I."/>
            <person name="Yamaji H."/>
            <person name="Maeda Y."/>
            <person name="Toyohara K."/>
            <person name="Miyamoto K."/>
            <person name="Kimura Y."/>
            <person name="Oda K."/>
        </authorList>
    </citation>
    <scope>NUCLEOTIDE SEQUENCE [LARGE SCALE GENOMIC DNA]</scope>
    <source>
        <strain evidence="2">NBRC 110686 / TISTR 2288 / 201-F6</strain>
    </source>
</reference>
<gene>
    <name evidence="1" type="ORF">ISF6_4513</name>
</gene>
<protein>
    <submittedName>
        <fullName evidence="1">Uncharacterized protein</fullName>
    </submittedName>
</protein>
<keyword evidence="2" id="KW-1185">Reference proteome</keyword>
<reference evidence="1 2" key="2">
    <citation type="journal article" date="2016" name="Science">
        <title>A bacterium that degrades and assimilates poly(ethylene terephthalate).</title>
        <authorList>
            <person name="Yoshida S."/>
            <person name="Hiraga K."/>
            <person name="Takehana T."/>
            <person name="Taniguchi I."/>
            <person name="Yamaji H."/>
            <person name="Maeda Y."/>
            <person name="Toyohara K."/>
            <person name="Miyamoto K."/>
            <person name="Kimura Y."/>
            <person name="Oda K."/>
        </authorList>
    </citation>
    <scope>NUCLEOTIDE SEQUENCE [LARGE SCALE GENOMIC DNA]</scope>
    <source>
        <strain evidence="2">NBRC 110686 / TISTR 2288 / 201-F6</strain>
    </source>
</reference>
<evidence type="ECO:0000313" key="2">
    <source>
        <dbReference type="Proteomes" id="UP000037660"/>
    </source>
</evidence>
<name>A0A0K8NVD2_PISS1</name>
<dbReference type="EMBL" id="BBYR01000007">
    <property type="protein sequence ID" value="GAP34338.1"/>
    <property type="molecule type" value="Genomic_DNA"/>
</dbReference>
<proteinExistence type="predicted"/>
<dbReference type="Proteomes" id="UP000037660">
    <property type="component" value="Unassembled WGS sequence"/>
</dbReference>
<comment type="caution">
    <text evidence="1">The sequence shown here is derived from an EMBL/GenBank/DDBJ whole genome shotgun (WGS) entry which is preliminary data.</text>
</comment>
<dbReference type="AlphaFoldDB" id="A0A0K8NVD2"/>
<organism evidence="1 2">
    <name type="scientific">Piscinibacter sakaiensis</name>
    <name type="common">Ideonella sakaiensis</name>
    <dbReference type="NCBI Taxonomy" id="1547922"/>
    <lineage>
        <taxon>Bacteria</taxon>
        <taxon>Pseudomonadati</taxon>
        <taxon>Pseudomonadota</taxon>
        <taxon>Betaproteobacteria</taxon>
        <taxon>Burkholderiales</taxon>
        <taxon>Sphaerotilaceae</taxon>
        <taxon>Piscinibacter</taxon>
    </lineage>
</organism>
<dbReference type="RefSeq" id="WP_054018479.1">
    <property type="nucleotide sequence ID" value="NZ_BBYR01000007.1"/>
</dbReference>
<dbReference type="STRING" id="1547922.ISF6_4513"/>
<sequence length="157" mass="17744">MDVKWTLLPQSGDNSTEGFAHNWNRMSSLYDGGIVKLFNYDQGGRPGAATKTLTYPVPASNDIVVIGGRKGIAEAFTKHGPEEFSCNTQVLLKCYGIHAKAGSLFQKNLTMLVITRKDYTHFRYPLMGELQWRNRDIDPYLCTMKARAIAEWVLRLK</sequence>
<accession>A0A0K8NVD2</accession>